<protein>
    <submittedName>
        <fullName evidence="1">Uncharacterized protein</fullName>
    </submittedName>
</protein>
<sequence>MNASTINAQQPSEFLFSGWLVIDIGTVVFARKKHATEALLNFKDSSIKYCYDGRAVHVRKLLQHHSIEQAVNVVECDVD</sequence>
<dbReference type="Proteomes" id="UP000438429">
    <property type="component" value="Unassembled WGS sequence"/>
</dbReference>
<gene>
    <name evidence="1" type="ORF">F2P81_000491</name>
</gene>
<evidence type="ECO:0000313" key="1">
    <source>
        <dbReference type="EMBL" id="KAF0046858.1"/>
    </source>
</evidence>
<dbReference type="AlphaFoldDB" id="A0A6A4TR59"/>
<reference evidence="1 2" key="1">
    <citation type="submission" date="2019-06" db="EMBL/GenBank/DDBJ databases">
        <title>Draft genomes of female and male turbot (Scophthalmus maximus).</title>
        <authorList>
            <person name="Xu H."/>
            <person name="Xu X.-W."/>
            <person name="Shao C."/>
            <person name="Chen S."/>
        </authorList>
    </citation>
    <scope>NUCLEOTIDE SEQUENCE [LARGE SCALE GENOMIC DNA]</scope>
    <source>
        <strain evidence="1">Ysfricsl-2016a</strain>
        <tissue evidence="1">Blood</tissue>
    </source>
</reference>
<proteinExistence type="predicted"/>
<evidence type="ECO:0000313" key="2">
    <source>
        <dbReference type="Proteomes" id="UP000438429"/>
    </source>
</evidence>
<comment type="caution">
    <text evidence="1">The sequence shown here is derived from an EMBL/GenBank/DDBJ whole genome shotgun (WGS) entry which is preliminary data.</text>
</comment>
<organism evidence="1 2">
    <name type="scientific">Scophthalmus maximus</name>
    <name type="common">Turbot</name>
    <name type="synonym">Psetta maxima</name>
    <dbReference type="NCBI Taxonomy" id="52904"/>
    <lineage>
        <taxon>Eukaryota</taxon>
        <taxon>Metazoa</taxon>
        <taxon>Chordata</taxon>
        <taxon>Craniata</taxon>
        <taxon>Vertebrata</taxon>
        <taxon>Euteleostomi</taxon>
        <taxon>Actinopterygii</taxon>
        <taxon>Neopterygii</taxon>
        <taxon>Teleostei</taxon>
        <taxon>Neoteleostei</taxon>
        <taxon>Acanthomorphata</taxon>
        <taxon>Carangaria</taxon>
        <taxon>Pleuronectiformes</taxon>
        <taxon>Pleuronectoidei</taxon>
        <taxon>Scophthalmidae</taxon>
        <taxon>Scophthalmus</taxon>
    </lineage>
</organism>
<accession>A0A6A4TR59</accession>
<name>A0A6A4TR59_SCOMX</name>
<dbReference type="EMBL" id="VEVO01000001">
    <property type="protein sequence ID" value="KAF0046858.1"/>
    <property type="molecule type" value="Genomic_DNA"/>
</dbReference>